<organism evidence="2 3">
    <name type="scientific">Nephila pilipes</name>
    <name type="common">Giant wood spider</name>
    <name type="synonym">Nephila maculata</name>
    <dbReference type="NCBI Taxonomy" id="299642"/>
    <lineage>
        <taxon>Eukaryota</taxon>
        <taxon>Metazoa</taxon>
        <taxon>Ecdysozoa</taxon>
        <taxon>Arthropoda</taxon>
        <taxon>Chelicerata</taxon>
        <taxon>Arachnida</taxon>
        <taxon>Araneae</taxon>
        <taxon>Araneomorphae</taxon>
        <taxon>Entelegynae</taxon>
        <taxon>Araneoidea</taxon>
        <taxon>Nephilidae</taxon>
        <taxon>Nephila</taxon>
    </lineage>
</organism>
<evidence type="ECO:0000313" key="3">
    <source>
        <dbReference type="Proteomes" id="UP000887013"/>
    </source>
</evidence>
<reference evidence="2" key="1">
    <citation type="submission" date="2020-08" db="EMBL/GenBank/DDBJ databases">
        <title>Multicomponent nature underlies the extraordinary mechanical properties of spider dragline silk.</title>
        <authorList>
            <person name="Kono N."/>
            <person name="Nakamura H."/>
            <person name="Mori M."/>
            <person name="Yoshida Y."/>
            <person name="Ohtoshi R."/>
            <person name="Malay A.D."/>
            <person name="Moran D.A.P."/>
            <person name="Tomita M."/>
            <person name="Numata K."/>
            <person name="Arakawa K."/>
        </authorList>
    </citation>
    <scope>NUCLEOTIDE SEQUENCE</scope>
</reference>
<keyword evidence="3" id="KW-1185">Reference proteome</keyword>
<dbReference type="OrthoDB" id="16753at2759"/>
<evidence type="ECO:0000259" key="1">
    <source>
        <dbReference type="PROSITE" id="PS50227"/>
    </source>
</evidence>
<proteinExistence type="predicted"/>
<name>A0A8X6NLC3_NEPPI</name>
<dbReference type="Gene3D" id="4.10.1240.10">
    <property type="entry name" value="GPCR, family 2, extracellular hormone receptor domain"/>
    <property type="match status" value="1"/>
</dbReference>
<protein>
    <submittedName>
        <fullName evidence="2">G_PROTEIN_RECEP_F2_3 domain-containing protein</fullName>
    </submittedName>
</protein>
<dbReference type="Pfam" id="PF02793">
    <property type="entry name" value="HRM"/>
    <property type="match status" value="1"/>
</dbReference>
<dbReference type="Proteomes" id="UP000887013">
    <property type="component" value="Unassembled WGS sequence"/>
</dbReference>
<dbReference type="GO" id="GO:0016020">
    <property type="term" value="C:membrane"/>
    <property type="evidence" value="ECO:0007669"/>
    <property type="project" value="InterPro"/>
</dbReference>
<sequence length="72" mass="8362">MSHYNSNWKDKNGPYCPRTWDGWQCWDDTPGGTTAKDICEGHIYFENDPPSCPSKCFFSLLYYLGRPNAYNT</sequence>
<gene>
    <name evidence="2" type="primary">AVEN_173976_1</name>
    <name evidence="2" type="ORF">NPIL_653261</name>
</gene>
<dbReference type="AlphaFoldDB" id="A0A8X6NLC3"/>
<dbReference type="EMBL" id="BMAW01059289">
    <property type="protein sequence ID" value="GFT20495.1"/>
    <property type="molecule type" value="Genomic_DNA"/>
</dbReference>
<accession>A0A8X6NLC3</accession>
<dbReference type="GO" id="GO:0004930">
    <property type="term" value="F:G protein-coupled receptor activity"/>
    <property type="evidence" value="ECO:0007669"/>
    <property type="project" value="InterPro"/>
</dbReference>
<comment type="caution">
    <text evidence="2">The sequence shown here is derived from an EMBL/GenBank/DDBJ whole genome shotgun (WGS) entry which is preliminary data.</text>
</comment>
<feature type="domain" description="G-protein coupled receptors family 2 profile 1" evidence="1">
    <location>
        <begin position="1"/>
        <end position="72"/>
    </location>
</feature>
<dbReference type="InterPro" id="IPR036445">
    <property type="entry name" value="GPCR_2_extracell_dom_sf"/>
</dbReference>
<dbReference type="PROSITE" id="PS50227">
    <property type="entry name" value="G_PROTEIN_RECEP_F2_3"/>
    <property type="match status" value="1"/>
</dbReference>
<evidence type="ECO:0000313" key="2">
    <source>
        <dbReference type="EMBL" id="GFT20495.1"/>
    </source>
</evidence>
<dbReference type="SUPFAM" id="SSF111418">
    <property type="entry name" value="Hormone receptor domain"/>
    <property type="match status" value="1"/>
</dbReference>
<dbReference type="InterPro" id="IPR001879">
    <property type="entry name" value="GPCR_2_extracellular_dom"/>
</dbReference>